<dbReference type="Pfam" id="PF01850">
    <property type="entry name" value="PIN"/>
    <property type="match status" value="1"/>
</dbReference>
<dbReference type="InterPro" id="IPR052919">
    <property type="entry name" value="TA_system_RNase"/>
</dbReference>
<dbReference type="SUPFAM" id="SSF88723">
    <property type="entry name" value="PIN domain-like"/>
    <property type="match status" value="1"/>
</dbReference>
<organism evidence="2">
    <name type="scientific">Candidatus Kentrum sp. DK</name>
    <dbReference type="NCBI Taxonomy" id="2126562"/>
    <lineage>
        <taxon>Bacteria</taxon>
        <taxon>Pseudomonadati</taxon>
        <taxon>Pseudomonadota</taxon>
        <taxon>Gammaproteobacteria</taxon>
        <taxon>Candidatus Kentrum</taxon>
    </lineage>
</organism>
<dbReference type="CDD" id="cd09872">
    <property type="entry name" value="PIN_Sll0205-like"/>
    <property type="match status" value="1"/>
</dbReference>
<reference evidence="2" key="1">
    <citation type="submission" date="2019-02" db="EMBL/GenBank/DDBJ databases">
        <authorList>
            <person name="Gruber-Vodicka R. H."/>
            <person name="Seah K. B. B."/>
        </authorList>
    </citation>
    <scope>NUCLEOTIDE SEQUENCE</scope>
    <source>
        <strain evidence="2">BECK_DK161</strain>
    </source>
</reference>
<dbReference type="InterPro" id="IPR002716">
    <property type="entry name" value="PIN_dom"/>
</dbReference>
<dbReference type="PANTHER" id="PTHR36173:SF2">
    <property type="entry name" value="RIBONUCLEASE VAPC16"/>
    <property type="match status" value="1"/>
</dbReference>
<dbReference type="AlphaFoldDB" id="A0A450ST25"/>
<evidence type="ECO:0000313" key="2">
    <source>
        <dbReference type="EMBL" id="VFJ57204.1"/>
    </source>
</evidence>
<feature type="domain" description="PIN" evidence="1">
    <location>
        <begin position="4"/>
        <end position="124"/>
    </location>
</feature>
<dbReference type="InterPro" id="IPR029060">
    <property type="entry name" value="PIN-like_dom_sf"/>
</dbReference>
<proteinExistence type="predicted"/>
<dbReference type="InterPro" id="IPR041705">
    <property type="entry name" value="PIN_Sll0205"/>
</dbReference>
<gene>
    <name evidence="2" type="ORF">BECKDK2373C_GA0170839_105811</name>
</gene>
<accession>A0A450ST25</accession>
<dbReference type="EMBL" id="CAADEY010000058">
    <property type="protein sequence ID" value="VFJ57204.1"/>
    <property type="molecule type" value="Genomic_DNA"/>
</dbReference>
<protein>
    <submittedName>
        <fullName evidence="2">PIN domain nuclease, a component of toxin-antitoxin system (PIN domain)</fullName>
    </submittedName>
</protein>
<name>A0A450ST25_9GAMM</name>
<dbReference type="PANTHER" id="PTHR36173">
    <property type="entry name" value="RIBONUCLEASE VAPC16-RELATED"/>
    <property type="match status" value="1"/>
</dbReference>
<sequence length="129" mass="14698">MKFLLNTHIFLWFIDANPKLSSSARQLIEDPVNERLLSVASLWEMSIKASIGKLRLALTFPEMVENHVDGNAIELLHIGPEHPETVRTLPFHHKDPFDRLIIAQSQSENIPVLSQDEIFDEYAGVQRIG</sequence>
<dbReference type="Gene3D" id="3.40.50.1010">
    <property type="entry name" value="5'-nuclease"/>
    <property type="match status" value="1"/>
</dbReference>
<evidence type="ECO:0000259" key="1">
    <source>
        <dbReference type="Pfam" id="PF01850"/>
    </source>
</evidence>